<gene>
    <name evidence="4" type="ORF">O4H49_19390</name>
</gene>
<dbReference type="PROSITE" id="PS51318">
    <property type="entry name" value="TAT"/>
    <property type="match status" value="1"/>
</dbReference>
<feature type="chain" id="PRO_5046664260" evidence="2">
    <location>
        <begin position="30"/>
        <end position="304"/>
    </location>
</feature>
<dbReference type="Proteomes" id="UP001069802">
    <property type="component" value="Unassembled WGS sequence"/>
</dbReference>
<keyword evidence="5" id="KW-1185">Reference proteome</keyword>
<dbReference type="InterPro" id="IPR036866">
    <property type="entry name" value="RibonucZ/Hydroxyglut_hydro"/>
</dbReference>
<dbReference type="Gene3D" id="3.60.15.10">
    <property type="entry name" value="Ribonuclease Z/Hydroxyacylglutathione hydrolase-like"/>
    <property type="match status" value="1"/>
</dbReference>
<organism evidence="4 5">
    <name type="scientific">Kiloniella laminariae</name>
    <dbReference type="NCBI Taxonomy" id="454162"/>
    <lineage>
        <taxon>Bacteria</taxon>
        <taxon>Pseudomonadati</taxon>
        <taxon>Pseudomonadota</taxon>
        <taxon>Alphaproteobacteria</taxon>
        <taxon>Rhodospirillales</taxon>
        <taxon>Kiloniellaceae</taxon>
        <taxon>Kiloniella</taxon>
    </lineage>
</organism>
<sequence>MQRREFLKASLGGTAASVLFSLPSNSARAAKPASPGLEICWLGGATMLICFDGLTLLSDPAFGEGHNAFRMGDPNEMFDLARGPNIKDHLRKTQFPGIDLAWIDHLLISHLHEDHFDQKAEAVLDRGLPVIAPVADTPALKEKGFSSVRSLAWGESVVLPSENGEIVVTGIPAEHSENQEIAAILGQGNGYWFEFRSGEWRKSLYWTGDSFATETVKTALNPLGSPDILVPHLGAVGTTGPLGQISMGAENLRKMIDLLKPGKILPIHHSSYELYLEPIWKVAEACNDLQGLDLVSEGTWVKYL</sequence>
<dbReference type="InterPro" id="IPR050114">
    <property type="entry name" value="UPF0173_UPF0282_UlaG_hydrolase"/>
</dbReference>
<keyword evidence="1" id="KW-0378">Hydrolase</keyword>
<evidence type="ECO:0000313" key="4">
    <source>
        <dbReference type="EMBL" id="MCZ4282956.1"/>
    </source>
</evidence>
<dbReference type="RefSeq" id="WP_269425098.1">
    <property type="nucleotide sequence ID" value="NZ_JAPWGY010000013.1"/>
</dbReference>
<dbReference type="InterPro" id="IPR001279">
    <property type="entry name" value="Metallo-B-lactamas"/>
</dbReference>
<evidence type="ECO:0000256" key="1">
    <source>
        <dbReference type="ARBA" id="ARBA00022801"/>
    </source>
</evidence>
<dbReference type="PANTHER" id="PTHR43546:SF9">
    <property type="entry name" value="L-ASCORBATE-6-PHOSPHATE LACTONASE ULAG-RELATED"/>
    <property type="match status" value="1"/>
</dbReference>
<comment type="caution">
    <text evidence="4">The sequence shown here is derived from an EMBL/GenBank/DDBJ whole genome shotgun (WGS) entry which is preliminary data.</text>
</comment>
<name>A0ABT4LPC9_9PROT</name>
<feature type="domain" description="Metallo-beta-lactamase" evidence="3">
    <location>
        <begin position="91"/>
        <end position="269"/>
    </location>
</feature>
<evidence type="ECO:0000259" key="3">
    <source>
        <dbReference type="Pfam" id="PF12706"/>
    </source>
</evidence>
<evidence type="ECO:0000313" key="5">
    <source>
        <dbReference type="Proteomes" id="UP001069802"/>
    </source>
</evidence>
<protein>
    <submittedName>
        <fullName evidence="4">MBL fold metallo-hydrolase</fullName>
    </submittedName>
</protein>
<accession>A0ABT4LPC9</accession>
<reference evidence="4" key="1">
    <citation type="submission" date="2022-12" db="EMBL/GenBank/DDBJ databases">
        <title>Bacterial isolates from different developmental stages of Nematostella vectensis.</title>
        <authorList>
            <person name="Fraune S."/>
        </authorList>
    </citation>
    <scope>NUCLEOTIDE SEQUENCE</scope>
    <source>
        <strain evidence="4">G21630-S1</strain>
    </source>
</reference>
<proteinExistence type="predicted"/>
<dbReference type="PANTHER" id="PTHR43546">
    <property type="entry name" value="UPF0173 METAL-DEPENDENT HYDROLASE MJ1163-RELATED"/>
    <property type="match status" value="1"/>
</dbReference>
<dbReference type="EMBL" id="JAPWGY010000013">
    <property type="protein sequence ID" value="MCZ4282956.1"/>
    <property type="molecule type" value="Genomic_DNA"/>
</dbReference>
<evidence type="ECO:0000256" key="2">
    <source>
        <dbReference type="SAM" id="SignalP"/>
    </source>
</evidence>
<dbReference type="InterPro" id="IPR006311">
    <property type="entry name" value="TAT_signal"/>
</dbReference>
<feature type="signal peptide" evidence="2">
    <location>
        <begin position="1"/>
        <end position="29"/>
    </location>
</feature>
<dbReference type="SUPFAM" id="SSF56281">
    <property type="entry name" value="Metallo-hydrolase/oxidoreductase"/>
    <property type="match status" value="1"/>
</dbReference>
<keyword evidence="2" id="KW-0732">Signal</keyword>
<dbReference type="Pfam" id="PF12706">
    <property type="entry name" value="Lactamase_B_2"/>
    <property type="match status" value="1"/>
</dbReference>